<protein>
    <submittedName>
        <fullName evidence="1">Uncharacterized protein</fullName>
    </submittedName>
</protein>
<organism evidence="1 2">
    <name type="scientific">Hypericibacter terrae</name>
    <dbReference type="NCBI Taxonomy" id="2602015"/>
    <lineage>
        <taxon>Bacteria</taxon>
        <taxon>Pseudomonadati</taxon>
        <taxon>Pseudomonadota</taxon>
        <taxon>Alphaproteobacteria</taxon>
        <taxon>Rhodospirillales</taxon>
        <taxon>Dongiaceae</taxon>
        <taxon>Hypericibacter</taxon>
    </lineage>
</organism>
<keyword evidence="2" id="KW-1185">Reference proteome</keyword>
<proteinExistence type="predicted"/>
<name>A0A5J6MHX4_9PROT</name>
<dbReference type="KEGG" id="htq:FRZ44_23980"/>
<sequence>MAPSNRDSIMASARPRKVRLPLPGLLAVGLALAGLAGCAENGVIYNQQKYLSGTKLYVTHAEGSQMPTVIRGNPSALPKADFDQIVRDDLKGSNFGRPTTFVPGPDNPPYPDERVVLVFNGPVIGQAQLCQWGLAGGGGPTPEGRIEILAAFCSGGRPVSALEGGISGVKDPNDPKFQAFLREIGMTLFNPNNPEDNPDHGVEPPVP</sequence>
<gene>
    <name evidence="1" type="ORF">FRZ44_23980</name>
</gene>
<reference evidence="1 2" key="1">
    <citation type="submission" date="2019-08" db="EMBL/GenBank/DDBJ databases">
        <title>Hyperibacter terrae gen. nov., sp. nov. and Hyperibacter viscosus sp. nov., two new members in the family Rhodospirillaceae isolated from the rhizosphere of Hypericum perforatum.</title>
        <authorList>
            <person name="Noviana Z."/>
        </authorList>
    </citation>
    <scope>NUCLEOTIDE SEQUENCE [LARGE SCALE GENOMIC DNA]</scope>
    <source>
        <strain evidence="1 2">R5913</strain>
    </source>
</reference>
<evidence type="ECO:0000313" key="2">
    <source>
        <dbReference type="Proteomes" id="UP000326202"/>
    </source>
</evidence>
<dbReference type="EMBL" id="CP042906">
    <property type="protein sequence ID" value="QEX17102.1"/>
    <property type="molecule type" value="Genomic_DNA"/>
</dbReference>
<accession>A0A5J6MHX4</accession>
<dbReference type="Proteomes" id="UP000326202">
    <property type="component" value="Chromosome"/>
</dbReference>
<evidence type="ECO:0000313" key="1">
    <source>
        <dbReference type="EMBL" id="QEX17102.1"/>
    </source>
</evidence>
<dbReference type="AlphaFoldDB" id="A0A5J6MHX4"/>